<name>A0A8T0HIR4_CERPU</name>
<evidence type="ECO:0000313" key="1">
    <source>
        <dbReference type="EMBL" id="KAG0570759.1"/>
    </source>
</evidence>
<dbReference type="Proteomes" id="UP000822688">
    <property type="component" value="Chromosome 6"/>
</dbReference>
<proteinExistence type="predicted"/>
<gene>
    <name evidence="1" type="ORF">KC19_6G185500</name>
</gene>
<sequence length="117" mass="12968">MVECSAVTGGFGVTLNAAFPNYSSSWLQETTKLILHCRSHEVGIFQPLFQKISAVSTHCGAHARKLWRSSSGYIHLPIEIRGRWCTIGDSRRGTLISKVKSLSVVQHILYIHCGTNI</sequence>
<protein>
    <submittedName>
        <fullName evidence="1">Uncharacterized protein</fullName>
    </submittedName>
</protein>
<evidence type="ECO:0000313" key="2">
    <source>
        <dbReference type="Proteomes" id="UP000822688"/>
    </source>
</evidence>
<accession>A0A8T0HIR4</accession>
<dbReference type="AlphaFoldDB" id="A0A8T0HIR4"/>
<reference evidence="1 2" key="1">
    <citation type="submission" date="2020-06" db="EMBL/GenBank/DDBJ databases">
        <title>WGS assembly of Ceratodon purpureus strain R40.</title>
        <authorList>
            <person name="Carey S.B."/>
            <person name="Jenkins J."/>
            <person name="Shu S."/>
            <person name="Lovell J.T."/>
            <person name="Sreedasyam A."/>
            <person name="Maumus F."/>
            <person name="Tiley G.P."/>
            <person name="Fernandez-Pozo N."/>
            <person name="Barry K."/>
            <person name="Chen C."/>
            <person name="Wang M."/>
            <person name="Lipzen A."/>
            <person name="Daum C."/>
            <person name="Saski C.A."/>
            <person name="Payton A.C."/>
            <person name="Mcbreen J.C."/>
            <person name="Conrad R.E."/>
            <person name="Kollar L.M."/>
            <person name="Olsson S."/>
            <person name="Huttunen S."/>
            <person name="Landis J.B."/>
            <person name="Wickett N.J."/>
            <person name="Johnson M.G."/>
            <person name="Rensing S.A."/>
            <person name="Grimwood J."/>
            <person name="Schmutz J."/>
            <person name="Mcdaniel S.F."/>
        </authorList>
    </citation>
    <scope>NUCLEOTIDE SEQUENCE [LARGE SCALE GENOMIC DNA]</scope>
    <source>
        <strain evidence="1 2">R40</strain>
    </source>
</reference>
<dbReference type="EMBL" id="CM026427">
    <property type="protein sequence ID" value="KAG0570759.1"/>
    <property type="molecule type" value="Genomic_DNA"/>
</dbReference>
<comment type="caution">
    <text evidence="1">The sequence shown here is derived from an EMBL/GenBank/DDBJ whole genome shotgun (WGS) entry which is preliminary data.</text>
</comment>
<organism evidence="1 2">
    <name type="scientific">Ceratodon purpureus</name>
    <name type="common">Fire moss</name>
    <name type="synonym">Dicranum purpureum</name>
    <dbReference type="NCBI Taxonomy" id="3225"/>
    <lineage>
        <taxon>Eukaryota</taxon>
        <taxon>Viridiplantae</taxon>
        <taxon>Streptophyta</taxon>
        <taxon>Embryophyta</taxon>
        <taxon>Bryophyta</taxon>
        <taxon>Bryophytina</taxon>
        <taxon>Bryopsida</taxon>
        <taxon>Dicranidae</taxon>
        <taxon>Pseudoditrichales</taxon>
        <taxon>Ditrichaceae</taxon>
        <taxon>Ceratodon</taxon>
    </lineage>
</organism>
<keyword evidence="2" id="KW-1185">Reference proteome</keyword>